<evidence type="ECO:0000256" key="18">
    <source>
        <dbReference type="ARBA" id="ARBA00023042"/>
    </source>
</evidence>
<evidence type="ECO:0000256" key="8">
    <source>
        <dbReference type="ARBA" id="ARBA00022603"/>
    </source>
</evidence>
<evidence type="ECO:0000259" key="30">
    <source>
        <dbReference type="PROSITE" id="PS50526"/>
    </source>
</evidence>
<keyword evidence="11" id="KW-0949">S-adenosyl-L-methionine</keyword>
<dbReference type="PROSITE" id="PS51590">
    <property type="entry name" value="SAM_MT_MNV_L"/>
    <property type="match status" value="1"/>
</dbReference>
<dbReference type="Pfam" id="PF14318">
    <property type="entry name" value="Mononeg_mRNAcap"/>
    <property type="match status" value="1"/>
</dbReference>
<evidence type="ECO:0000256" key="23">
    <source>
        <dbReference type="ARBA" id="ARBA00026099"/>
    </source>
</evidence>
<dbReference type="InterPro" id="IPR039736">
    <property type="entry name" value="L_poly_C"/>
</dbReference>
<dbReference type="InterPro" id="IPR029063">
    <property type="entry name" value="SAM-dependent_MTases_sf"/>
</dbReference>
<dbReference type="EC" id="2.1.1.375" evidence="23"/>
<evidence type="ECO:0000256" key="9">
    <source>
        <dbReference type="ARBA" id="ARBA00022664"/>
    </source>
</evidence>
<evidence type="ECO:0000256" key="24">
    <source>
        <dbReference type="ARBA" id="ARBA00030285"/>
    </source>
</evidence>
<dbReference type="Proteomes" id="UP000201903">
    <property type="component" value="Segment"/>
</dbReference>
<dbReference type="GO" id="GO:0016787">
    <property type="term" value="F:hydrolase activity"/>
    <property type="evidence" value="ECO:0007669"/>
    <property type="project" value="UniProtKB-KW"/>
</dbReference>
<dbReference type="NCBIfam" id="TIGR04198">
    <property type="entry name" value="paramyx_RNAcap"/>
    <property type="match status" value="1"/>
</dbReference>
<dbReference type="InterPro" id="IPR048397">
    <property type="entry name" value="Methyltrans_Mon_CD"/>
</dbReference>
<dbReference type="GeneID" id="37627458"/>
<accession>A0A0D3R1B1</accession>
<evidence type="ECO:0000256" key="5">
    <source>
        <dbReference type="ARBA" id="ARBA00012582"/>
    </source>
</evidence>
<evidence type="ECO:0000256" key="20">
    <source>
        <dbReference type="ARBA" id="ARBA00023268"/>
    </source>
</evidence>
<evidence type="ECO:0000313" key="33">
    <source>
        <dbReference type="Proteomes" id="UP000201903"/>
    </source>
</evidence>
<evidence type="ECO:0000256" key="17">
    <source>
        <dbReference type="ARBA" id="ARBA00022953"/>
    </source>
</evidence>
<dbReference type="GO" id="GO:0044423">
    <property type="term" value="C:virion component"/>
    <property type="evidence" value="ECO:0007669"/>
    <property type="project" value="UniProtKB-KW"/>
</dbReference>
<evidence type="ECO:0000256" key="13">
    <source>
        <dbReference type="ARBA" id="ARBA00022741"/>
    </source>
</evidence>
<evidence type="ECO:0000256" key="25">
    <source>
        <dbReference type="ARBA" id="ARBA00030436"/>
    </source>
</evidence>
<evidence type="ECO:0000256" key="19">
    <source>
        <dbReference type="ARBA" id="ARBA00023200"/>
    </source>
</evidence>
<keyword evidence="7" id="KW-0696">RNA-directed RNA polymerase</keyword>
<keyword evidence="20" id="KW-0511">Multifunctional enzyme</keyword>
<evidence type="ECO:0000256" key="16">
    <source>
        <dbReference type="ARBA" id="ARBA00022844"/>
    </source>
</evidence>
<dbReference type="Pfam" id="PF14314">
    <property type="entry name" value="Methyltrans_Mon_2nd"/>
    <property type="match status" value="1"/>
</dbReference>
<dbReference type="GO" id="GO:0030430">
    <property type="term" value="C:host cell cytoplasm"/>
    <property type="evidence" value="ECO:0007669"/>
    <property type="project" value="UniProtKB-SubCell"/>
</dbReference>
<dbReference type="Pfam" id="PF21080">
    <property type="entry name" value="Methyltrans_Mon_1st"/>
    <property type="match status" value="1"/>
</dbReference>
<comment type="catalytic activity">
    <reaction evidence="27">
        <text>a 5'-end (5'-triphosphoguanosine)-adenylyl-adenylyl-cytidylyl-adenosine in mRNA + S-adenosyl-L-methionine = a 5'-end (5'-triphosphoguanosine)-(2'-O-methyladenylyl)-adenylyl-cytidylyl-adenosine in mRNA + S-adenosyl-L-homocysteine + H(+)</text>
        <dbReference type="Rhea" id="RHEA:65380"/>
        <dbReference type="Rhea" id="RHEA-COMP:16797"/>
        <dbReference type="Rhea" id="RHEA-COMP:16801"/>
        <dbReference type="ChEBI" id="CHEBI:15378"/>
        <dbReference type="ChEBI" id="CHEBI:57856"/>
        <dbReference type="ChEBI" id="CHEBI:59789"/>
        <dbReference type="ChEBI" id="CHEBI:156482"/>
        <dbReference type="ChEBI" id="CHEBI:156484"/>
    </reaction>
</comment>
<evidence type="ECO:0000256" key="10">
    <source>
        <dbReference type="ARBA" id="ARBA00022679"/>
    </source>
</evidence>
<dbReference type="PIRSF" id="PIRSF037546">
    <property type="entry name" value="RNA_pol_RhabdoV_sub"/>
    <property type="match status" value="1"/>
</dbReference>
<evidence type="ECO:0000256" key="4">
    <source>
        <dbReference type="ARBA" id="ARBA00012494"/>
    </source>
</evidence>
<dbReference type="InterPro" id="IPR025786">
    <property type="entry name" value="Mononega_L_MeTrfase"/>
</dbReference>
<reference evidence="32 33" key="1">
    <citation type="journal article" date="2015" name="PLoS Pathog.">
        <title>Evolution of genome size and complexity in the rhabdoviridae.</title>
        <authorList>
            <person name="Walker P.J."/>
            <person name="Firth C."/>
            <person name="Widen S.G."/>
            <person name="Blasdell K.R."/>
            <person name="Guzman H."/>
            <person name="Wood T.G."/>
            <person name="Paradkar P.N."/>
            <person name="Holmes E.C."/>
            <person name="Tesh R.B."/>
            <person name="Vasilakis N."/>
        </authorList>
    </citation>
    <scope>NUCLEOTIDE SEQUENCE [LARGE SCALE GENOMIC DNA]</scope>
    <source>
        <strain evidence="32 33">M-1056</strain>
    </source>
</reference>
<evidence type="ECO:0000256" key="26">
    <source>
        <dbReference type="ARBA" id="ARBA00031012"/>
    </source>
</evidence>
<evidence type="ECO:0000259" key="31">
    <source>
        <dbReference type="PROSITE" id="PS51590"/>
    </source>
</evidence>
<keyword evidence="8" id="KW-0489">Methyltransferase</keyword>
<evidence type="ECO:0000256" key="3">
    <source>
        <dbReference type="ARBA" id="ARBA00006874"/>
    </source>
</evidence>
<dbReference type="Gene3D" id="3.40.50.150">
    <property type="entry name" value="Vaccinia Virus protein VP39"/>
    <property type="match status" value="1"/>
</dbReference>
<protein>
    <recommendedName>
        <fullName evidence="6">RNA-directed RNA polymerase L</fullName>
        <ecNumber evidence="23">2.1.1.375</ecNumber>
        <ecNumber evidence="4">2.7.7.48</ecNumber>
        <ecNumber evidence="5">2.7.7.88</ecNumber>
    </recommendedName>
    <alternativeName>
        <fullName evidence="24">Large structural protein</fullName>
    </alternativeName>
    <alternativeName>
        <fullName evidence="26">Replicase</fullName>
    </alternativeName>
    <alternativeName>
        <fullName evidence="25">Transcriptase</fullName>
    </alternativeName>
</protein>
<dbReference type="Pfam" id="PF00946">
    <property type="entry name" value="Mononeg_RNA_pol"/>
    <property type="match status" value="1"/>
</dbReference>
<proteinExistence type="inferred from homology"/>
<evidence type="ECO:0000256" key="1">
    <source>
        <dbReference type="ARBA" id="ARBA00004192"/>
    </source>
</evidence>
<evidence type="ECO:0000256" key="2">
    <source>
        <dbReference type="ARBA" id="ARBA00004328"/>
    </source>
</evidence>
<feature type="domain" description="Mononegavirus-type SAM-dependent 2'-O-MTase" evidence="31">
    <location>
        <begin position="1635"/>
        <end position="1832"/>
    </location>
</feature>
<dbReference type="GO" id="GO:0004482">
    <property type="term" value="F:mRNA 5'-cap (guanine-N7-)-methyltransferase activity"/>
    <property type="evidence" value="ECO:0007669"/>
    <property type="project" value="InterPro"/>
</dbReference>
<dbReference type="EMBL" id="KM204999">
    <property type="protein sequence ID" value="AJR28401.1"/>
    <property type="molecule type" value="Viral_cRNA"/>
</dbReference>
<comment type="similarity">
    <text evidence="3">Belongs to the rhabdoviridae protein L family.</text>
</comment>
<keyword evidence="16" id="KW-0946">Virion</keyword>
<keyword evidence="19" id="KW-1035">Host cytoplasm</keyword>
<feature type="domain" description="RdRp catalytic" evidence="30">
    <location>
        <begin position="594"/>
        <end position="780"/>
    </location>
</feature>
<evidence type="ECO:0000256" key="29">
    <source>
        <dbReference type="ARBA" id="ARBA00048548"/>
    </source>
</evidence>
<dbReference type="EC" id="2.7.7.48" evidence="4"/>
<evidence type="ECO:0000256" key="6">
    <source>
        <dbReference type="ARBA" id="ARBA00018602"/>
    </source>
</evidence>
<keyword evidence="10" id="KW-0808">Transferase</keyword>
<sequence length="2107" mass="240898">MEPLTIELDDFWSPLDNPDDEDPDWDNARKGRPITVKNLDYNLNSPLLRDELDAFISFSYGRNYPPIFYQKGWEVSRHVVLREGLLPFVSPEKFHPWVGRYLLVEEVPSSLARKILLLTEAHAKITHVIPEIFFKGLNLPAKPFLTRLNIDSVLDLFAKFLDFHFLTLFLNHFGEDLTPLQSLIPFVVETTDEGMIYALETATVGKVWCTQCHILFPSGVLMNRNLVLMVKDTLLARFQTIMTMYPRHDRKFNLEDVMVLQRIYRLGDQMLVKMGNTAYDHLKMLEPICNYRLTQLAREYRPRIPVFPAFGDYIEDTIRELARDNDLMRTFYMNIIGLSKVDLVIQIFGCFRHWGHPYIDYFEGLEKLHEQVTMEKEIDDQLAQSLASDLAYLVLKSQFKKTKKWFVDLGQLTPRHPFYNQIRDNTWPTPKAIEDFGDNWHRLPLVPCFEIPDLTDPSLIYSDKSHSIYRSELIQHIRKNTNQRFPTRRVLNTFLETPARDWKAFLKTIDEEGLPDNALCIGLRPKERELKRVGRFFALMSWELREYFVFTEFLIKEHYIPLFHGLTMADDMTGVIRKLLESSNGQGLDTYESITISNHLDYSKWNNHQRYESNCHVFKVMGQFLGYPNLISRTHEFFKRSLIYFINRPDLMMVRGDTLVNRGAAMVCWNGQAGGLEGLRQKGWSILNLLLILRLGRLRNTEIKVLAQGDNQVLNMHYKLPTHRSDQELDDCIGEVVRNNQYIMMEVDRWATRLGLIINRDETMQSADFLIYGKVPIFRGNVTIPESKRWARVNCVTNDQLPTFANIISTVSSTSLTVSHFSNSFLDAIELYNYLGNLSRLLLETFNPILGSPLAILPEFRAHLGTLGYLVSALYLDPSLGGICGMSLTRFLIRNFPDPVTEGLSFWKLISENTTDISLRRLALKFGNPNLARYKPDDLIKLMEKPESLNIPNSIAAQIVIRSEIREILRRNVKKIKNNIIADAVLYGMQAESHLLRFLGTIKPLFPRFLAEFKAGTYLGLTESLVGLYENSKTIRNRFLGEREHEIDFLIIKSEKSGISHLMSYSQNYHLDLPWACSASRADQLRRESWGDRVIGATIPHPVELLRVPQNVKGLCAQCTAGKKDYLTTFVKIQIEHGVWSRGPYLPYLGSRTSETTSLLTPWEKETIIPLIKRAARLRNSINWFVQPDSNLGRSILNNLQALTGEDPGSFNRGFLRTGSAIHRFSSSRQSAGGFSALSPAILSRFLTTTDTLSDLGSENYDFMFQSLILFAQSSIVDRFPESGSYVVHHHLGCRSCLRTIEEPILDAGIEYRPIDVSRRIRLWIPSQGPILETKVALELSLGDWDKVDPMAKSFHVGRAIGFVFADAVYSGSKLVEESSLFPNSIRMKLHPRPFYEGLLDGLLRGCSIHITHRRNVATLKRPRETLIGSLYYVTGQLSNNAQFINLIRDGPLHNYLLSKSHRTPPSYPLSKWDLGGIFRHVLKEMNLRTGHQGKRDFGTNVWVFADLVGVEIAGPLVLSTSILGLISRISFTTADANKLREFKSLEISLRNKEASPLVLLHTKSVLLCPSEVRHAVKSIVISPDLYPLPKYTFGREAIGKVYGFRLLYELSGEKQTSIEMSVPRMFCPLISGLRVVQLATGAHYKVRSILHRYSISFRDFLCAGDGSGGLTSMCLRLNPDCRGIFNSLLVLDGYDLRGSRPSLPSAVCALGSMARRCVNYESCWEEPSDLTMQSTWDSFQHLRLQHKLKIDLMIFDMENRDDQSRQIETLLSTNTSAILERGGSIIFKTYVHRLLSADTHQWLGSLSRKFEDVYLNQTEFTSTFSSEVYILFHRFCDPVLGIRGIDLESLKTYLQGTMVFKDSDYEFKRALEVAKQDLLSGVPSELLPNPEIELSTGLEIAGVESGRSAVLARFFLDPRIRLEDKYWTIKVLLFDAVVGLSETHKVKPAIPSDNKLLKMISFLIGLEYWWSLCTREQRLFNFWNQCLSSDTQVSFTVSETSKGFVLSAFVGVSRGVVKKRLRLQGLSAPIGAAIRACYRSVGAHHCQPESLNWKYILQFNRGLTLKRVRERSNITDYYRTYSVDRTLKVSSEIVNSSKKTDSSLVD</sequence>
<organism evidence="32 33">
    <name type="scientific">Klamath virus</name>
    <dbReference type="NCBI Taxonomy" id="909206"/>
    <lineage>
        <taxon>Viruses</taxon>
        <taxon>Riboviria</taxon>
        <taxon>Orthornavirae</taxon>
        <taxon>Negarnaviricota</taxon>
        <taxon>Haploviricotina</taxon>
        <taxon>Monjiviricetes</taxon>
        <taxon>Mononegavirales</taxon>
        <taxon>Rhabdoviridae</taxon>
        <taxon>Alpharhabdovirinae</taxon>
        <taxon>Tupavirus</taxon>
        <taxon>Tupavirus klamath</taxon>
    </lineage>
</organism>
<dbReference type="InterPro" id="IPR039530">
    <property type="entry name" value="L_methyltransferase_rhabdo"/>
</dbReference>
<evidence type="ECO:0000256" key="21">
    <source>
        <dbReference type="ARBA" id="ARBA00024494"/>
    </source>
</evidence>
<dbReference type="GO" id="GO:0005524">
    <property type="term" value="F:ATP binding"/>
    <property type="evidence" value="ECO:0007669"/>
    <property type="project" value="UniProtKB-KW"/>
</dbReference>
<dbReference type="InterPro" id="IPR026890">
    <property type="entry name" value="Mononeg_mRNAcap"/>
</dbReference>
<evidence type="ECO:0000256" key="12">
    <source>
        <dbReference type="ARBA" id="ARBA00022695"/>
    </source>
</evidence>
<keyword evidence="13" id="KW-0547">Nucleotide-binding</keyword>
<evidence type="ECO:0000256" key="28">
    <source>
        <dbReference type="ARBA" id="ARBA00047370"/>
    </source>
</evidence>
<evidence type="ECO:0000256" key="11">
    <source>
        <dbReference type="ARBA" id="ARBA00022691"/>
    </source>
</evidence>
<keyword evidence="17" id="KW-0693">Viral RNA replication</keyword>
<comment type="catalytic activity">
    <reaction evidence="22">
        <text>a 5'-end (5'-triphosphoguanosine)-(2'-O-methyladenylyl)-adenylyl-cytidylyl-adenosine in mRNA + S-adenosyl-L-methionine = a 5'-end (N(7)-methyl 5'-triphosphoguanosine)-(2'-O-methyladenylyl)-adenylyl-cytidylyl-adenosine in mRNA + S-adenosyl-L-homocysteine</text>
        <dbReference type="Rhea" id="RHEA:65440"/>
        <dbReference type="Rhea" id="RHEA-COMP:16798"/>
        <dbReference type="Rhea" id="RHEA-COMP:16801"/>
        <dbReference type="ChEBI" id="CHEBI:57856"/>
        <dbReference type="ChEBI" id="CHEBI:59789"/>
        <dbReference type="ChEBI" id="CHEBI:156482"/>
        <dbReference type="ChEBI" id="CHEBI:156483"/>
    </reaction>
</comment>
<comment type="subcellular location">
    <subcellularLocation>
        <location evidence="1">Host cytoplasm</location>
    </subcellularLocation>
    <subcellularLocation>
        <location evidence="2">Virion</location>
    </subcellularLocation>
</comment>
<keyword evidence="14" id="KW-0378">Hydrolase</keyword>
<dbReference type="InterPro" id="IPR014023">
    <property type="entry name" value="Mononeg_RNA_pol_cat"/>
</dbReference>
<keyword evidence="9" id="KW-0507">mRNA processing</keyword>
<keyword evidence="15" id="KW-0067">ATP-binding</keyword>
<dbReference type="GO" id="GO:0003968">
    <property type="term" value="F:RNA-directed RNA polymerase activity"/>
    <property type="evidence" value="ECO:0007669"/>
    <property type="project" value="UniProtKB-KW"/>
</dbReference>
<dbReference type="KEGG" id="vg:37627458"/>
<comment type="catalytic activity">
    <reaction evidence="21">
        <text>a 5'-end triphospho-adenylyl-adenylyl-cytidylyl-adenosine in mRNA + GDP + H(+) = a 5'-end (5'-triphosphoguanosine)-adenylyl-adenylyl-cytidylyl-adenosine in mRNA + diphosphate</text>
        <dbReference type="Rhea" id="RHEA:65436"/>
        <dbReference type="Rhea" id="RHEA-COMP:16797"/>
        <dbReference type="Rhea" id="RHEA-COMP:16799"/>
        <dbReference type="ChEBI" id="CHEBI:15378"/>
        <dbReference type="ChEBI" id="CHEBI:33019"/>
        <dbReference type="ChEBI" id="CHEBI:58189"/>
        <dbReference type="ChEBI" id="CHEBI:156484"/>
        <dbReference type="ChEBI" id="CHEBI:156503"/>
        <dbReference type="EC" id="2.7.7.88"/>
    </reaction>
</comment>
<keyword evidence="33" id="KW-1185">Reference proteome</keyword>
<dbReference type="EC" id="2.7.7.88" evidence="5"/>
<name>A0A0D3R1B1_9RHAB</name>
<dbReference type="InterPro" id="IPR017234">
    <property type="entry name" value="RNA-dir_pol_rhabdovirus"/>
</dbReference>
<evidence type="ECO:0000256" key="22">
    <source>
        <dbReference type="ARBA" id="ARBA00024499"/>
    </source>
</evidence>
<dbReference type="PROSITE" id="PS50526">
    <property type="entry name" value="RDRP_SSRNA_NEG_NONSEG"/>
    <property type="match status" value="1"/>
</dbReference>
<evidence type="ECO:0000256" key="27">
    <source>
        <dbReference type="ARBA" id="ARBA00047332"/>
    </source>
</evidence>
<keyword evidence="12" id="KW-0548">Nucleotidyltransferase</keyword>
<dbReference type="RefSeq" id="YP_009362266.1">
    <property type="nucleotide sequence ID" value="NC_034549.1"/>
</dbReference>
<evidence type="ECO:0000256" key="14">
    <source>
        <dbReference type="ARBA" id="ARBA00022801"/>
    </source>
</evidence>
<evidence type="ECO:0000313" key="32">
    <source>
        <dbReference type="EMBL" id="AJR28401.1"/>
    </source>
</evidence>
<evidence type="ECO:0000256" key="15">
    <source>
        <dbReference type="ARBA" id="ARBA00022840"/>
    </source>
</evidence>
<evidence type="ECO:0000256" key="7">
    <source>
        <dbReference type="ARBA" id="ARBA00022484"/>
    </source>
</evidence>
<comment type="catalytic activity">
    <reaction evidence="29">
        <text>GTP + H2O = GDP + phosphate + H(+)</text>
        <dbReference type="Rhea" id="RHEA:19669"/>
        <dbReference type="ChEBI" id="CHEBI:15377"/>
        <dbReference type="ChEBI" id="CHEBI:15378"/>
        <dbReference type="ChEBI" id="CHEBI:37565"/>
        <dbReference type="ChEBI" id="CHEBI:43474"/>
        <dbReference type="ChEBI" id="CHEBI:58189"/>
    </reaction>
</comment>
<comment type="catalytic activity">
    <reaction evidence="28">
        <text>a 5'-end (5'-triphosphoguanosine)-adenylyl-adenylyl-cytidylyl-adenosine in mRNA + 2 S-adenosyl-L-methionine = a 5'-end (N(7)-methyl 5'-triphosphoguanosine)-(2'-O-methyladenylyl)-adenylyl-cytidylyl-adenosine in mRNA + 2 S-adenosyl-L-homocysteine + H(+)</text>
        <dbReference type="Rhea" id="RHEA:65376"/>
        <dbReference type="Rhea" id="RHEA-COMP:16797"/>
        <dbReference type="Rhea" id="RHEA-COMP:16798"/>
        <dbReference type="ChEBI" id="CHEBI:15378"/>
        <dbReference type="ChEBI" id="CHEBI:57856"/>
        <dbReference type="ChEBI" id="CHEBI:59789"/>
        <dbReference type="ChEBI" id="CHEBI:156483"/>
        <dbReference type="ChEBI" id="CHEBI:156484"/>
        <dbReference type="EC" id="2.1.1.375"/>
    </reaction>
</comment>
<keyword evidence="18" id="KW-0506">mRNA capping</keyword>